<evidence type="ECO:0000256" key="2">
    <source>
        <dbReference type="SAM" id="SignalP"/>
    </source>
</evidence>
<feature type="compositionally biased region" description="Polar residues" evidence="1">
    <location>
        <begin position="35"/>
        <end position="49"/>
    </location>
</feature>
<dbReference type="OrthoDB" id="3872455at2"/>
<dbReference type="AlphaFoldDB" id="A0A561EQU2"/>
<dbReference type="EMBL" id="VIVR01000001">
    <property type="protein sequence ID" value="TWE17982.1"/>
    <property type="molecule type" value="Genomic_DNA"/>
</dbReference>
<proteinExistence type="predicted"/>
<gene>
    <name evidence="3" type="ORF">FB465_3029</name>
</gene>
<comment type="caution">
    <text evidence="3">The sequence shown here is derived from an EMBL/GenBank/DDBJ whole genome shotgun (WGS) entry which is preliminary data.</text>
</comment>
<keyword evidence="4" id="KW-1185">Reference proteome</keyword>
<sequence length="129" mass="12522">MLRKTSGAGLLTALGAAMLLGATAPAASAESGTGDTSLPQPSTHLQSTDVGPALGGVTGALGYSVTPVKTLRLDPFAQSSADVLNNGVAVEPDNGLKPVTTGMLTAPLSNGGGVKDLPHVGPLLGVLPG</sequence>
<keyword evidence="2" id="KW-0732">Signal</keyword>
<evidence type="ECO:0008006" key="5">
    <source>
        <dbReference type="Google" id="ProtNLM"/>
    </source>
</evidence>
<dbReference type="RefSeq" id="WP_145791012.1">
    <property type="nucleotide sequence ID" value="NZ_BAAABR010000029.1"/>
</dbReference>
<name>A0A561EQU2_9ACTN</name>
<evidence type="ECO:0000313" key="3">
    <source>
        <dbReference type="EMBL" id="TWE17982.1"/>
    </source>
</evidence>
<feature type="signal peptide" evidence="2">
    <location>
        <begin position="1"/>
        <end position="29"/>
    </location>
</feature>
<reference evidence="3 4" key="1">
    <citation type="submission" date="2019-06" db="EMBL/GenBank/DDBJ databases">
        <title>Sequencing the genomes of 1000 actinobacteria strains.</title>
        <authorList>
            <person name="Klenk H.-P."/>
        </authorList>
    </citation>
    <scope>NUCLEOTIDE SEQUENCE [LARGE SCALE GENOMIC DNA]</scope>
    <source>
        <strain evidence="3 4">DSM 41649</strain>
    </source>
</reference>
<accession>A0A561EQU2</accession>
<dbReference type="Proteomes" id="UP000318416">
    <property type="component" value="Unassembled WGS sequence"/>
</dbReference>
<feature type="chain" id="PRO_5022020615" description="Secreted protein" evidence="2">
    <location>
        <begin position="30"/>
        <end position="129"/>
    </location>
</feature>
<organism evidence="3 4">
    <name type="scientific">Kitasatospora atroaurantiaca</name>
    <dbReference type="NCBI Taxonomy" id="285545"/>
    <lineage>
        <taxon>Bacteria</taxon>
        <taxon>Bacillati</taxon>
        <taxon>Actinomycetota</taxon>
        <taxon>Actinomycetes</taxon>
        <taxon>Kitasatosporales</taxon>
        <taxon>Streptomycetaceae</taxon>
        <taxon>Kitasatospora</taxon>
    </lineage>
</organism>
<evidence type="ECO:0000256" key="1">
    <source>
        <dbReference type="SAM" id="MobiDB-lite"/>
    </source>
</evidence>
<feature type="region of interest" description="Disordered" evidence="1">
    <location>
        <begin position="27"/>
        <end position="51"/>
    </location>
</feature>
<protein>
    <recommendedName>
        <fullName evidence="5">Secreted protein</fullName>
    </recommendedName>
</protein>
<evidence type="ECO:0000313" key="4">
    <source>
        <dbReference type="Proteomes" id="UP000318416"/>
    </source>
</evidence>